<dbReference type="PANTHER" id="PTHR43201:SF5">
    <property type="entry name" value="MEDIUM-CHAIN ACYL-COA LIGASE ACSF2, MITOCHONDRIAL"/>
    <property type="match status" value="1"/>
</dbReference>
<organism evidence="8 9">
    <name type="scientific">Sphingopyxis witflariensis</name>
    <dbReference type="NCBI Taxonomy" id="173675"/>
    <lineage>
        <taxon>Bacteria</taxon>
        <taxon>Pseudomonadati</taxon>
        <taxon>Pseudomonadota</taxon>
        <taxon>Alphaproteobacteria</taxon>
        <taxon>Sphingomonadales</taxon>
        <taxon>Sphingomonadaceae</taxon>
        <taxon>Sphingopyxis</taxon>
    </lineage>
</organism>
<dbReference type="Gene3D" id="3.30.300.30">
    <property type="match status" value="1"/>
</dbReference>
<evidence type="ECO:0000313" key="8">
    <source>
        <dbReference type="EMBL" id="OWR00217.1"/>
    </source>
</evidence>
<dbReference type="EMBL" id="NISJ01000002">
    <property type="protein sequence ID" value="OWR00217.1"/>
    <property type="molecule type" value="Genomic_DNA"/>
</dbReference>
<dbReference type="RefSeq" id="WP_088471707.1">
    <property type="nucleotide sequence ID" value="NZ_NISJ01000002.1"/>
</dbReference>
<keyword evidence="9" id="KW-1185">Reference proteome</keyword>
<reference evidence="8 9" key="1">
    <citation type="journal article" date="2002" name="Int. J. Syst. Evol. Microbiol.">
        <title>Sphingopyxis witflariensis sp. nov., isolated from activated sludge.</title>
        <authorList>
            <person name="Kampfer P."/>
            <person name="Witzenberger R."/>
            <person name="Denner E.B."/>
            <person name="Busse H.J."/>
            <person name="Neef A."/>
        </authorList>
    </citation>
    <scope>NUCLEOTIDE SEQUENCE [LARGE SCALE GENOMIC DNA]</scope>
    <source>
        <strain evidence="8 9">DSM 14551</strain>
    </source>
</reference>
<name>A0A246K3T0_9SPHN</name>
<dbReference type="GO" id="GO:0006631">
    <property type="term" value="P:fatty acid metabolic process"/>
    <property type="evidence" value="ECO:0007669"/>
    <property type="project" value="TreeGrafter"/>
</dbReference>
<dbReference type="OrthoDB" id="9803968at2"/>
<keyword evidence="2" id="KW-0436">Ligase</keyword>
<dbReference type="Proteomes" id="UP000197097">
    <property type="component" value="Unassembled WGS sequence"/>
</dbReference>
<dbReference type="Pfam" id="PF00501">
    <property type="entry name" value="AMP-binding"/>
    <property type="match status" value="1"/>
</dbReference>
<dbReference type="CDD" id="cd05917">
    <property type="entry name" value="FACL_like_2"/>
    <property type="match status" value="1"/>
</dbReference>
<dbReference type="PANTHER" id="PTHR43201">
    <property type="entry name" value="ACYL-COA SYNTHETASE"/>
    <property type="match status" value="1"/>
</dbReference>
<dbReference type="PROSITE" id="PS00455">
    <property type="entry name" value="AMP_BINDING"/>
    <property type="match status" value="1"/>
</dbReference>
<evidence type="ECO:0000256" key="1">
    <source>
        <dbReference type="ARBA" id="ARBA00006432"/>
    </source>
</evidence>
<evidence type="ECO:0000259" key="7">
    <source>
        <dbReference type="Pfam" id="PF13193"/>
    </source>
</evidence>
<comment type="similarity">
    <text evidence="1">Belongs to the ATP-dependent AMP-binding enzyme family.</text>
</comment>
<accession>A0A246K3T0</accession>
<evidence type="ECO:0000256" key="5">
    <source>
        <dbReference type="ARBA" id="ARBA00067668"/>
    </source>
</evidence>
<comment type="catalytic activity">
    <reaction evidence="3">
        <text>3-(methylsulfanyl)propanoate + ATP + CoA = 3-(methylsulfanyl)propanoyl-CoA + AMP + diphosphate</text>
        <dbReference type="Rhea" id="RHEA:43052"/>
        <dbReference type="ChEBI" id="CHEBI:30616"/>
        <dbReference type="ChEBI" id="CHEBI:33019"/>
        <dbReference type="ChEBI" id="CHEBI:49016"/>
        <dbReference type="ChEBI" id="CHEBI:57287"/>
        <dbReference type="ChEBI" id="CHEBI:82815"/>
        <dbReference type="ChEBI" id="CHEBI:456215"/>
        <dbReference type="EC" id="6.2.1.44"/>
    </reaction>
    <physiologicalReaction direction="left-to-right" evidence="3">
        <dbReference type="Rhea" id="RHEA:43053"/>
    </physiologicalReaction>
</comment>
<dbReference type="InterPro" id="IPR042099">
    <property type="entry name" value="ANL_N_sf"/>
</dbReference>
<dbReference type="InterPro" id="IPR000873">
    <property type="entry name" value="AMP-dep_synth/lig_dom"/>
</dbReference>
<gene>
    <name evidence="8" type="ORF">CDQ91_05500</name>
</gene>
<protein>
    <recommendedName>
        <fullName evidence="5">3-methylmercaptopropionyl-CoA ligase</fullName>
        <ecNumber evidence="4">6.2.1.44</ecNumber>
    </recommendedName>
</protein>
<evidence type="ECO:0000256" key="3">
    <source>
        <dbReference type="ARBA" id="ARBA00051915"/>
    </source>
</evidence>
<evidence type="ECO:0000256" key="4">
    <source>
        <dbReference type="ARBA" id="ARBA00066616"/>
    </source>
</evidence>
<evidence type="ECO:0000259" key="6">
    <source>
        <dbReference type="Pfam" id="PF00501"/>
    </source>
</evidence>
<evidence type="ECO:0000256" key="2">
    <source>
        <dbReference type="ARBA" id="ARBA00022598"/>
    </source>
</evidence>
<dbReference type="GO" id="GO:0031956">
    <property type="term" value="F:medium-chain fatty acid-CoA ligase activity"/>
    <property type="evidence" value="ECO:0007669"/>
    <property type="project" value="TreeGrafter"/>
</dbReference>
<dbReference type="SUPFAM" id="SSF56801">
    <property type="entry name" value="Acetyl-CoA synthetase-like"/>
    <property type="match status" value="1"/>
</dbReference>
<proteinExistence type="inferred from homology"/>
<feature type="domain" description="AMP-binding enzyme C-terminal" evidence="7">
    <location>
        <begin position="458"/>
        <end position="533"/>
    </location>
</feature>
<dbReference type="InterPro" id="IPR020845">
    <property type="entry name" value="AMP-binding_CS"/>
</dbReference>
<dbReference type="InterPro" id="IPR045851">
    <property type="entry name" value="AMP-bd_C_sf"/>
</dbReference>
<feature type="domain" description="AMP-dependent synthetase/ligase" evidence="6">
    <location>
        <begin position="23"/>
        <end position="407"/>
    </location>
</feature>
<dbReference type="InterPro" id="IPR025110">
    <property type="entry name" value="AMP-bd_C"/>
</dbReference>
<dbReference type="Pfam" id="PF13193">
    <property type="entry name" value="AMP-binding_C"/>
    <property type="match status" value="1"/>
</dbReference>
<dbReference type="FunFam" id="3.40.50.12780:FF:000003">
    <property type="entry name" value="Long-chain-fatty-acid--CoA ligase FadD"/>
    <property type="match status" value="1"/>
</dbReference>
<evidence type="ECO:0000313" key="9">
    <source>
        <dbReference type="Proteomes" id="UP000197097"/>
    </source>
</evidence>
<dbReference type="NCBIfam" id="NF009233">
    <property type="entry name" value="PRK12583.1"/>
    <property type="match status" value="1"/>
</dbReference>
<dbReference type="FunFam" id="3.30.300.30:FF:000008">
    <property type="entry name" value="2,3-dihydroxybenzoate-AMP ligase"/>
    <property type="match status" value="1"/>
</dbReference>
<dbReference type="EC" id="6.2.1.44" evidence="4"/>
<sequence length="559" mass="60414">MTDSIVCGDKDTALIEMTIGGFFDQTVARDPEGEALVVQHQSVRWTWSELKARVDAVAAGLLERGLEPGDRVGIWAPNCAEWVIVQFATAKAGLILVNINPAYRITELDYALNKVGCSALILAPAHKGSDYVAMVGELAPELAASTPGRLNSARLPDLRLVVVLGEAEHAGCLPFAALASDDISTLLSIEIDPHMAANIQFTSGTTGFPKGATLSHRSILNNGTLVGAGIGLSNVDRVCIPVPLYHCFGMVMGNLACMVHGATMVYPAAAFEPLAVLEAVEAEHCTALYGVPTMFIAILQYPEFDRFNLSSLRTGIMAGSPCPMAVMREVIERMHMEAVTIAYGMTETSPVSFQSATDDPLDLRVSTVGRVQPHLEVKLIDGAGNTVPRGETGELCTRGYSVMLGYWDDAERTAEAIDAEGWMHTGDLATIDADGYCRIVGRIKDMIIRGGENIYPREIEEFLLTHPGIADVQGVGIPDAKYGEELCVWIIPRSDVELSEDEIRTHCRGRISHYKIPRHILFVDGFPMTVTGKVQKFAMRERMLELLGSASAVEQAIGG</sequence>
<dbReference type="AlphaFoldDB" id="A0A246K3T0"/>
<dbReference type="Gene3D" id="3.40.50.12780">
    <property type="entry name" value="N-terminal domain of ligase-like"/>
    <property type="match status" value="1"/>
</dbReference>
<comment type="caution">
    <text evidence="8">The sequence shown here is derived from an EMBL/GenBank/DDBJ whole genome shotgun (WGS) entry which is preliminary data.</text>
</comment>